<sequence length="204" mass="23089">MAKNYWIKKWGARLIWILPIIPIPILSVRFAGHSVYFYTADGELASVYNETYVAIYHSIAGPSVVLSTSAISFILAITTILRYQYLFKQYKTVSSTMKQDILLFCQAFVVLIFQLSLASYYIMRLIATAKNLPELQAFALQCFGYITDVSSLCNPIILLLVCKFIKNDYINFIFHRNSITSISVRNSSVANNNTNQPLTLITVA</sequence>
<reference evidence="2" key="1">
    <citation type="submission" date="2022-11" db="UniProtKB">
        <authorList>
            <consortium name="WormBaseParasite"/>
        </authorList>
    </citation>
    <scope>IDENTIFICATION</scope>
</reference>
<evidence type="ECO:0000313" key="2">
    <source>
        <dbReference type="WBParaSite" id="PS1159_v2.g16365.t1"/>
    </source>
</evidence>
<dbReference type="WBParaSite" id="PS1159_v2.g16365.t1">
    <property type="protein sequence ID" value="PS1159_v2.g16365.t1"/>
    <property type="gene ID" value="PS1159_v2.g16365"/>
</dbReference>
<accession>A0AC35FDR7</accession>
<name>A0AC35FDR7_9BILA</name>
<proteinExistence type="predicted"/>
<protein>
    <submittedName>
        <fullName evidence="2">Serpentine receptor class gamma</fullName>
    </submittedName>
</protein>
<dbReference type="Proteomes" id="UP000887580">
    <property type="component" value="Unplaced"/>
</dbReference>
<organism evidence="1 2">
    <name type="scientific">Panagrolaimus sp. PS1159</name>
    <dbReference type="NCBI Taxonomy" id="55785"/>
    <lineage>
        <taxon>Eukaryota</taxon>
        <taxon>Metazoa</taxon>
        <taxon>Ecdysozoa</taxon>
        <taxon>Nematoda</taxon>
        <taxon>Chromadorea</taxon>
        <taxon>Rhabditida</taxon>
        <taxon>Tylenchina</taxon>
        <taxon>Panagrolaimomorpha</taxon>
        <taxon>Panagrolaimoidea</taxon>
        <taxon>Panagrolaimidae</taxon>
        <taxon>Panagrolaimus</taxon>
    </lineage>
</organism>
<evidence type="ECO:0000313" key="1">
    <source>
        <dbReference type="Proteomes" id="UP000887580"/>
    </source>
</evidence>